<feature type="non-terminal residue" evidence="2">
    <location>
        <position position="192"/>
    </location>
</feature>
<evidence type="ECO:0000256" key="1">
    <source>
        <dbReference type="SAM" id="MobiDB-lite"/>
    </source>
</evidence>
<dbReference type="AlphaFoldDB" id="A0A815JYL4"/>
<gene>
    <name evidence="2" type="ORF">XAT740_LOCUS33466</name>
</gene>
<feature type="region of interest" description="Disordered" evidence="1">
    <location>
        <begin position="121"/>
        <end position="162"/>
    </location>
</feature>
<organism evidence="2 3">
    <name type="scientific">Adineta ricciae</name>
    <name type="common">Rotifer</name>
    <dbReference type="NCBI Taxonomy" id="249248"/>
    <lineage>
        <taxon>Eukaryota</taxon>
        <taxon>Metazoa</taxon>
        <taxon>Spiralia</taxon>
        <taxon>Gnathifera</taxon>
        <taxon>Rotifera</taxon>
        <taxon>Eurotatoria</taxon>
        <taxon>Bdelloidea</taxon>
        <taxon>Adinetida</taxon>
        <taxon>Adinetidae</taxon>
        <taxon>Adineta</taxon>
    </lineage>
</organism>
<feature type="compositionally biased region" description="Low complexity" evidence="1">
    <location>
        <begin position="132"/>
        <end position="162"/>
    </location>
</feature>
<proteinExistence type="predicted"/>
<dbReference type="PROSITE" id="PS00972">
    <property type="entry name" value="USP_1"/>
    <property type="match status" value="1"/>
</dbReference>
<protein>
    <recommendedName>
        <fullName evidence="4">USP domain-containing protein</fullName>
    </recommendedName>
</protein>
<evidence type="ECO:0000313" key="2">
    <source>
        <dbReference type="EMBL" id="CAF1388414.1"/>
    </source>
</evidence>
<dbReference type="EMBL" id="CAJNOR010003195">
    <property type="protein sequence ID" value="CAF1388414.1"/>
    <property type="molecule type" value="Genomic_DNA"/>
</dbReference>
<sequence>MPKTDLGDVCGRYVSSRLSKQTHSPLSNDQQSIKHFSTNPSIATEHIQQANILEEKLFFKSYAKTSLENLSQHYTLIPSETDQTNIMPANNDVLLTAFNNNTTNGTNGTNSSHQYRSTYVSCSNGNTNGNHSLSPPSQSSSSSSSSSTLSSSSSSSSSNSSSPLMMHWELLKDRGSGLVNLGNTCFINASLQ</sequence>
<dbReference type="Proteomes" id="UP000663828">
    <property type="component" value="Unassembled WGS sequence"/>
</dbReference>
<dbReference type="GO" id="GO:0004843">
    <property type="term" value="F:cysteine-type deubiquitinase activity"/>
    <property type="evidence" value="ECO:0007669"/>
    <property type="project" value="InterPro"/>
</dbReference>
<name>A0A815JYL4_ADIRI</name>
<comment type="caution">
    <text evidence="2">The sequence shown here is derived from an EMBL/GenBank/DDBJ whole genome shotgun (WGS) entry which is preliminary data.</text>
</comment>
<dbReference type="InterPro" id="IPR018200">
    <property type="entry name" value="USP_CS"/>
</dbReference>
<reference evidence="2" key="1">
    <citation type="submission" date="2021-02" db="EMBL/GenBank/DDBJ databases">
        <authorList>
            <person name="Nowell W R."/>
        </authorList>
    </citation>
    <scope>NUCLEOTIDE SEQUENCE</scope>
</reference>
<accession>A0A815JYL4</accession>
<keyword evidence="3" id="KW-1185">Reference proteome</keyword>
<feature type="compositionally biased region" description="Polar residues" evidence="1">
    <location>
        <begin position="121"/>
        <end position="131"/>
    </location>
</feature>
<evidence type="ECO:0000313" key="3">
    <source>
        <dbReference type="Proteomes" id="UP000663828"/>
    </source>
</evidence>
<evidence type="ECO:0008006" key="4">
    <source>
        <dbReference type="Google" id="ProtNLM"/>
    </source>
</evidence>